<evidence type="ECO:0000256" key="13">
    <source>
        <dbReference type="ARBA" id="ARBA00030350"/>
    </source>
</evidence>
<dbReference type="PANTHER" id="PTHR31741:SF51">
    <property type="entry name" value="RHAMNOGALACTURONAN I RHAMNOSYLTRANSFERASE 1"/>
    <property type="match status" value="1"/>
</dbReference>
<proteinExistence type="inferred from homology"/>
<keyword evidence="12" id="KW-0119">Carbohydrate metabolism</keyword>
<dbReference type="GO" id="GO:0009507">
    <property type="term" value="C:chloroplast"/>
    <property type="evidence" value="ECO:0007669"/>
    <property type="project" value="TreeGrafter"/>
</dbReference>
<keyword evidence="15" id="KW-1185">Reference proteome</keyword>
<keyword evidence="11" id="KW-0294">Fucose metabolism</keyword>
<evidence type="ECO:0000256" key="11">
    <source>
        <dbReference type="ARBA" id="ARBA00023253"/>
    </source>
</evidence>
<keyword evidence="6" id="KW-0812">Transmembrane</keyword>
<evidence type="ECO:0000256" key="5">
    <source>
        <dbReference type="ARBA" id="ARBA00022679"/>
    </source>
</evidence>
<evidence type="ECO:0000256" key="2">
    <source>
        <dbReference type="ARBA" id="ARBA00004881"/>
    </source>
</evidence>
<gene>
    <name evidence="14" type="ORF">F3Y22_tig00111427pilonHSYRG00632</name>
</gene>
<evidence type="ECO:0000256" key="1">
    <source>
        <dbReference type="ARBA" id="ARBA00004606"/>
    </source>
</evidence>
<dbReference type="Pfam" id="PF10250">
    <property type="entry name" value="O-FucT"/>
    <property type="match status" value="1"/>
</dbReference>
<dbReference type="AlphaFoldDB" id="A0A6A2YKW1"/>
<reference evidence="14" key="1">
    <citation type="submission" date="2019-09" db="EMBL/GenBank/DDBJ databases">
        <title>Draft genome information of white flower Hibiscus syriacus.</title>
        <authorList>
            <person name="Kim Y.-M."/>
        </authorList>
    </citation>
    <scope>NUCLEOTIDE SEQUENCE [LARGE SCALE GENOMIC DNA]</scope>
    <source>
        <strain evidence="14">YM2019G1</strain>
    </source>
</reference>
<evidence type="ECO:0000256" key="12">
    <source>
        <dbReference type="ARBA" id="ARBA00023277"/>
    </source>
</evidence>
<dbReference type="GO" id="GO:0016757">
    <property type="term" value="F:glycosyltransferase activity"/>
    <property type="evidence" value="ECO:0007669"/>
    <property type="project" value="UniProtKB-KW"/>
</dbReference>
<comment type="similarity">
    <text evidence="3">Belongs to the glycosyltransferase GT106 family.</text>
</comment>
<dbReference type="Proteomes" id="UP000436088">
    <property type="component" value="Unassembled WGS sequence"/>
</dbReference>
<name>A0A6A2YKW1_HIBSY</name>
<evidence type="ECO:0000256" key="8">
    <source>
        <dbReference type="ARBA" id="ARBA00022989"/>
    </source>
</evidence>
<evidence type="ECO:0000256" key="10">
    <source>
        <dbReference type="ARBA" id="ARBA00023180"/>
    </source>
</evidence>
<dbReference type="PANTHER" id="PTHR31741">
    <property type="entry name" value="OS02G0726500 PROTEIN-RELATED"/>
    <property type="match status" value="1"/>
</dbReference>
<dbReference type="EMBL" id="VEPZ02001337">
    <property type="protein sequence ID" value="KAE8678374.1"/>
    <property type="molecule type" value="Genomic_DNA"/>
</dbReference>
<evidence type="ECO:0000313" key="14">
    <source>
        <dbReference type="EMBL" id="KAE8678374.1"/>
    </source>
</evidence>
<evidence type="ECO:0000256" key="7">
    <source>
        <dbReference type="ARBA" id="ARBA00022968"/>
    </source>
</evidence>
<dbReference type="GO" id="GO:0006004">
    <property type="term" value="P:fucose metabolic process"/>
    <property type="evidence" value="ECO:0007669"/>
    <property type="project" value="UniProtKB-KW"/>
</dbReference>
<keyword evidence="8" id="KW-1133">Transmembrane helix</keyword>
<evidence type="ECO:0000313" key="15">
    <source>
        <dbReference type="Proteomes" id="UP000436088"/>
    </source>
</evidence>
<comment type="pathway">
    <text evidence="2">Glycan metabolism.</text>
</comment>
<evidence type="ECO:0000256" key="4">
    <source>
        <dbReference type="ARBA" id="ARBA00022676"/>
    </source>
</evidence>
<comment type="subcellular location">
    <subcellularLocation>
        <location evidence="1">Membrane</location>
        <topology evidence="1">Single-pass type II membrane protein</topology>
    </subcellularLocation>
</comment>
<comment type="caution">
    <text evidence="14">The sequence shown here is derived from an EMBL/GenBank/DDBJ whole genome shotgun (WGS) entry which is preliminary data.</text>
</comment>
<accession>A0A6A2YKW1</accession>
<dbReference type="GO" id="GO:0016020">
    <property type="term" value="C:membrane"/>
    <property type="evidence" value="ECO:0007669"/>
    <property type="project" value="UniProtKB-SubCell"/>
</dbReference>
<keyword evidence="4" id="KW-0328">Glycosyltransferase</keyword>
<keyword evidence="10" id="KW-0325">Glycoprotein</keyword>
<keyword evidence="5" id="KW-0808">Transferase</keyword>
<dbReference type="InterPro" id="IPR019378">
    <property type="entry name" value="GDP-Fuc_O-FucTrfase"/>
</dbReference>
<evidence type="ECO:0000256" key="3">
    <source>
        <dbReference type="ARBA" id="ARBA00007737"/>
    </source>
</evidence>
<protein>
    <recommendedName>
        <fullName evidence="13">O-fucosyltransferase family protein</fullName>
    </recommendedName>
</protein>
<keyword evidence="7" id="KW-0735">Signal-anchor</keyword>
<organism evidence="14 15">
    <name type="scientific">Hibiscus syriacus</name>
    <name type="common">Rose of Sharon</name>
    <dbReference type="NCBI Taxonomy" id="106335"/>
    <lineage>
        <taxon>Eukaryota</taxon>
        <taxon>Viridiplantae</taxon>
        <taxon>Streptophyta</taxon>
        <taxon>Embryophyta</taxon>
        <taxon>Tracheophyta</taxon>
        <taxon>Spermatophyta</taxon>
        <taxon>Magnoliopsida</taxon>
        <taxon>eudicotyledons</taxon>
        <taxon>Gunneridae</taxon>
        <taxon>Pentapetalae</taxon>
        <taxon>rosids</taxon>
        <taxon>malvids</taxon>
        <taxon>Malvales</taxon>
        <taxon>Malvaceae</taxon>
        <taxon>Malvoideae</taxon>
        <taxon>Hibiscus</taxon>
    </lineage>
</organism>
<evidence type="ECO:0000256" key="9">
    <source>
        <dbReference type="ARBA" id="ARBA00023136"/>
    </source>
</evidence>
<keyword evidence="9" id="KW-0472">Membrane</keyword>
<evidence type="ECO:0000256" key="6">
    <source>
        <dbReference type="ARBA" id="ARBA00022692"/>
    </source>
</evidence>
<sequence>MLAFSGCTHGCTVEEAEELKRLSYPVLSGMHALGGERKREGRRQQWLCPLTPEEATLILQALGFSKEAQIYIASGEIYGCERRLAPLKAAFPQIVKKETLLDPAELQRFQNHTSQMAALDFTVSVASDTFIPTYDGNMAKVAEGHRWYLGFKKSILPDRKKLIELLDLHQNGTLPWDDFALAVSQTHEKRMGQPFRR</sequence>